<dbReference type="Gene3D" id="6.10.280.40">
    <property type="match status" value="1"/>
</dbReference>
<gene>
    <name evidence="2" type="primary">ga13809</name>
    <name evidence="2" type="ORF">PR202_ga13809</name>
</gene>
<dbReference type="SUPFAM" id="SSF52540">
    <property type="entry name" value="P-loop containing nucleoside triphosphate hydrolases"/>
    <property type="match status" value="1"/>
</dbReference>
<dbReference type="Proteomes" id="UP001054889">
    <property type="component" value="Unassembled WGS sequence"/>
</dbReference>
<evidence type="ECO:0000313" key="2">
    <source>
        <dbReference type="EMBL" id="GJM96931.1"/>
    </source>
</evidence>
<reference evidence="2" key="1">
    <citation type="journal article" date="2018" name="DNA Res.">
        <title>Multiple hybrid de novo genome assembly of finger millet, an orphan allotetraploid crop.</title>
        <authorList>
            <person name="Hatakeyama M."/>
            <person name="Aluri S."/>
            <person name="Balachadran M.T."/>
            <person name="Sivarajan S.R."/>
            <person name="Patrignani A."/>
            <person name="Gruter S."/>
            <person name="Poveda L."/>
            <person name="Shimizu-Inatsugi R."/>
            <person name="Baeten J."/>
            <person name="Francoijs K.J."/>
            <person name="Nataraja K.N."/>
            <person name="Reddy Y.A.N."/>
            <person name="Phadnis S."/>
            <person name="Ravikumar R.L."/>
            <person name="Schlapbach R."/>
            <person name="Sreeman S.M."/>
            <person name="Shimizu K.K."/>
        </authorList>
    </citation>
    <scope>NUCLEOTIDE SEQUENCE</scope>
</reference>
<dbReference type="Pfam" id="PF25568">
    <property type="entry name" value="AAA_lid_At3g28540"/>
    <property type="match status" value="1"/>
</dbReference>
<name>A0AAV5CFY0_ELECO</name>
<feature type="domain" description="AAA+ ATPase At3g28540-like C-terminal" evidence="1">
    <location>
        <begin position="114"/>
        <end position="184"/>
    </location>
</feature>
<protein>
    <recommendedName>
        <fullName evidence="1">AAA+ ATPase At3g28540-like C-terminal domain-containing protein</fullName>
    </recommendedName>
</protein>
<organism evidence="2 3">
    <name type="scientific">Eleusine coracana subsp. coracana</name>
    <dbReference type="NCBI Taxonomy" id="191504"/>
    <lineage>
        <taxon>Eukaryota</taxon>
        <taxon>Viridiplantae</taxon>
        <taxon>Streptophyta</taxon>
        <taxon>Embryophyta</taxon>
        <taxon>Tracheophyta</taxon>
        <taxon>Spermatophyta</taxon>
        <taxon>Magnoliopsida</taxon>
        <taxon>Liliopsida</taxon>
        <taxon>Poales</taxon>
        <taxon>Poaceae</taxon>
        <taxon>PACMAD clade</taxon>
        <taxon>Chloridoideae</taxon>
        <taxon>Cynodonteae</taxon>
        <taxon>Eleusininae</taxon>
        <taxon>Eleusine</taxon>
    </lineage>
</organism>
<dbReference type="InterPro" id="IPR027417">
    <property type="entry name" value="P-loop_NTPase"/>
</dbReference>
<proteinExistence type="predicted"/>
<evidence type="ECO:0000313" key="3">
    <source>
        <dbReference type="Proteomes" id="UP001054889"/>
    </source>
</evidence>
<sequence length="198" mass="21795">MVVGVRHLRAEPAKDPAAVATLAMDPAEKKKVLDDLDTFKSGKDYYARLGKAWKRGYLLYGLPGTGKSAMANHLDYDLYDIQLTSVHSNTDLYRLFIETTSKGRMDRHIEMSYCCFQAFKFVAKMYLDVDAHHLFDAVQKLLKDVEMTPADVAENLTPKSADDDAHSCLAALVMALEEAKEKKATGGGGGGGQDGKEE</sequence>
<dbReference type="InterPro" id="IPR058017">
    <property type="entry name" value="At3g28540-like_C"/>
</dbReference>
<evidence type="ECO:0000259" key="1">
    <source>
        <dbReference type="Pfam" id="PF25568"/>
    </source>
</evidence>
<comment type="caution">
    <text evidence="2">The sequence shown here is derived from an EMBL/GenBank/DDBJ whole genome shotgun (WGS) entry which is preliminary data.</text>
</comment>
<dbReference type="AlphaFoldDB" id="A0AAV5CFY0"/>
<dbReference type="InterPro" id="IPR050747">
    <property type="entry name" value="Mitochondrial_chaperone_BCS1"/>
</dbReference>
<reference evidence="2" key="2">
    <citation type="submission" date="2021-12" db="EMBL/GenBank/DDBJ databases">
        <title>Resequencing data analysis of finger millet.</title>
        <authorList>
            <person name="Hatakeyama M."/>
            <person name="Aluri S."/>
            <person name="Balachadran M.T."/>
            <person name="Sivarajan S.R."/>
            <person name="Poveda L."/>
            <person name="Shimizu-Inatsugi R."/>
            <person name="Schlapbach R."/>
            <person name="Sreeman S.M."/>
            <person name="Shimizu K.K."/>
        </authorList>
    </citation>
    <scope>NUCLEOTIDE SEQUENCE</scope>
</reference>
<accession>A0AAV5CFY0</accession>
<dbReference type="PANTHER" id="PTHR23070">
    <property type="entry name" value="BCS1 AAA-TYPE ATPASE"/>
    <property type="match status" value="1"/>
</dbReference>
<keyword evidence="3" id="KW-1185">Reference proteome</keyword>
<dbReference type="Gene3D" id="3.40.50.300">
    <property type="entry name" value="P-loop containing nucleotide triphosphate hydrolases"/>
    <property type="match status" value="1"/>
</dbReference>
<dbReference type="EMBL" id="BQKI01000006">
    <property type="protein sequence ID" value="GJM96931.1"/>
    <property type="molecule type" value="Genomic_DNA"/>
</dbReference>